<proteinExistence type="inferred from homology"/>
<evidence type="ECO:0000256" key="4">
    <source>
        <dbReference type="ARBA" id="ARBA00023002"/>
    </source>
</evidence>
<keyword evidence="3" id="KW-0479">Metal-binding</keyword>
<evidence type="ECO:0000256" key="1">
    <source>
        <dbReference type="ARBA" id="ARBA00010617"/>
    </source>
</evidence>
<comment type="caution">
    <text evidence="7">The sequence shown here is derived from an EMBL/GenBank/DDBJ whole genome shotgun (WGS) entry which is preliminary data.</text>
</comment>
<evidence type="ECO:0000256" key="5">
    <source>
        <dbReference type="ARBA" id="ARBA00023004"/>
    </source>
</evidence>
<reference evidence="7 8" key="1">
    <citation type="submission" date="2023-12" db="EMBL/GenBank/DDBJ databases">
        <title>novel species in genus Nocarida.</title>
        <authorList>
            <person name="Li Z."/>
        </authorList>
    </citation>
    <scope>NUCLEOTIDE SEQUENCE [LARGE SCALE GENOMIC DNA]</scope>
    <source>
        <strain evidence="7 8">CDC186</strain>
    </source>
</reference>
<dbReference type="PRINTS" id="PR00359">
    <property type="entry name" value="BP450"/>
</dbReference>
<protein>
    <submittedName>
        <fullName evidence="7">Cytochrome P450</fullName>
    </submittedName>
</protein>
<dbReference type="EMBL" id="JAYKYQ010000009">
    <property type="protein sequence ID" value="MEB3512697.1"/>
    <property type="molecule type" value="Genomic_DNA"/>
</dbReference>
<organism evidence="7 8">
    <name type="scientific">Nocardia implantans</name>
    <dbReference type="NCBI Taxonomy" id="3108168"/>
    <lineage>
        <taxon>Bacteria</taxon>
        <taxon>Bacillati</taxon>
        <taxon>Actinomycetota</taxon>
        <taxon>Actinomycetes</taxon>
        <taxon>Mycobacteriales</taxon>
        <taxon>Nocardiaceae</taxon>
        <taxon>Nocardia</taxon>
    </lineage>
</organism>
<dbReference type="Proteomes" id="UP001348098">
    <property type="component" value="Unassembled WGS sequence"/>
</dbReference>
<dbReference type="PANTHER" id="PTHR46696">
    <property type="entry name" value="P450, PUTATIVE (EUROFUNG)-RELATED"/>
    <property type="match status" value="1"/>
</dbReference>
<dbReference type="SUPFAM" id="SSF48264">
    <property type="entry name" value="Cytochrome P450"/>
    <property type="match status" value="1"/>
</dbReference>
<keyword evidence="2" id="KW-0349">Heme</keyword>
<sequence>MFVPLEFRLLTTPHFPPSTSANGCPVAHGSPIDTSGPRYPLYSQEYAQDPHGAYREMRRRYGSLVPVELSPGVPATLVIGYHTALRILNDPDHFPADPRIWQKDIPGECPVLPMLEWRKNALRSSGLEHLRYRQANVASIAGVDLHALHGTVEQIAVPLINAFCEDGAADLISQYAFPLSFAVLNAMIGCPPDIGQQVATGMAAIFEGVNADKGNAMLSDALFELVQLKRKESGDDITSRLLRHEAGLDDVEMIHQLITLYGAGIEPMQNLIVNTVLLMLTDERFAGDFLGGSLSTRDALDEVLFNDPPMANYCVSFPRQPILIDDVWLPAHQPVLISMAGCNNDPAIGVGQRTDSRAHLAWSVGPHACPARSAAYLVVQDAIDQILDALPEMRLAVQPDQLSWRPGPFHRALVSLPVVFPESPPLTVF</sequence>
<keyword evidence="5" id="KW-0408">Iron</keyword>
<evidence type="ECO:0000256" key="3">
    <source>
        <dbReference type="ARBA" id="ARBA00022723"/>
    </source>
</evidence>
<keyword evidence="6" id="KW-0503">Monooxygenase</keyword>
<evidence type="ECO:0000256" key="2">
    <source>
        <dbReference type="ARBA" id="ARBA00022617"/>
    </source>
</evidence>
<dbReference type="PANTHER" id="PTHR46696:SF1">
    <property type="entry name" value="CYTOCHROME P450 YJIB-RELATED"/>
    <property type="match status" value="1"/>
</dbReference>
<evidence type="ECO:0000256" key="6">
    <source>
        <dbReference type="ARBA" id="ARBA00023033"/>
    </source>
</evidence>
<dbReference type="InterPro" id="IPR002397">
    <property type="entry name" value="Cyt_P450_B"/>
</dbReference>
<dbReference type="CDD" id="cd20623">
    <property type="entry name" value="CYP_unk"/>
    <property type="match status" value="1"/>
</dbReference>
<keyword evidence="8" id="KW-1185">Reference proteome</keyword>
<accession>A0ABU6AYX6</accession>
<keyword evidence="4" id="KW-0560">Oxidoreductase</keyword>
<dbReference type="InterPro" id="IPR036396">
    <property type="entry name" value="Cyt_P450_sf"/>
</dbReference>
<name>A0ABU6AYX6_9NOCA</name>
<dbReference type="Gene3D" id="1.10.630.10">
    <property type="entry name" value="Cytochrome P450"/>
    <property type="match status" value="1"/>
</dbReference>
<gene>
    <name evidence="7" type="ORF">U3653_21920</name>
</gene>
<evidence type="ECO:0000313" key="8">
    <source>
        <dbReference type="Proteomes" id="UP001348098"/>
    </source>
</evidence>
<evidence type="ECO:0000313" key="7">
    <source>
        <dbReference type="EMBL" id="MEB3512697.1"/>
    </source>
</evidence>
<dbReference type="RefSeq" id="WP_324722438.1">
    <property type="nucleotide sequence ID" value="NZ_JAYKYQ010000009.1"/>
</dbReference>
<comment type="similarity">
    <text evidence="1">Belongs to the cytochrome P450 family.</text>
</comment>